<sequence length="124" mass="14039">MSNTTIFDKIINREINADIVYEDDLSLAFKDINPQAPVHLLIIPKKPIATINDIEEDDRELVGHLFTVARKIAIQHGFAKDGYRVVMNCNEDGGQSVYHIHLHLLAGKTLGWPPYANHEPKRVD</sequence>
<organism evidence="5 6">
    <name type="scientific">Pseudidiomarina aquimaris</name>
    <dbReference type="NCBI Taxonomy" id="641841"/>
    <lineage>
        <taxon>Bacteria</taxon>
        <taxon>Pseudomonadati</taxon>
        <taxon>Pseudomonadota</taxon>
        <taxon>Gammaproteobacteria</taxon>
        <taxon>Alteromonadales</taxon>
        <taxon>Idiomarinaceae</taxon>
        <taxon>Pseudidiomarina</taxon>
    </lineage>
</organism>
<dbReference type="PANTHER" id="PTHR23089">
    <property type="entry name" value="HISTIDINE TRIAD HIT PROTEIN"/>
    <property type="match status" value="1"/>
</dbReference>
<dbReference type="CDD" id="cd01276">
    <property type="entry name" value="PKCI_related"/>
    <property type="match status" value="1"/>
</dbReference>
<dbReference type="AlphaFoldDB" id="A0A432XPV9"/>
<gene>
    <name evidence="5" type="ORF">CWE21_01180</name>
</gene>
<comment type="caution">
    <text evidence="5">The sequence shown here is derived from an EMBL/GenBank/DDBJ whole genome shotgun (WGS) entry which is preliminary data.</text>
</comment>
<feature type="short sequence motif" description="Histidine triad motif" evidence="2 3">
    <location>
        <begin position="99"/>
        <end position="103"/>
    </location>
</feature>
<evidence type="ECO:0000256" key="1">
    <source>
        <dbReference type="PIRSR" id="PIRSR601310-1"/>
    </source>
</evidence>
<dbReference type="InterPro" id="IPR011146">
    <property type="entry name" value="HIT-like"/>
</dbReference>
<dbReference type="PROSITE" id="PS51084">
    <property type="entry name" value="HIT_2"/>
    <property type="match status" value="1"/>
</dbReference>
<name>A0A432XPV9_9GAMM</name>
<protein>
    <submittedName>
        <fullName evidence="5">Histidine triad nucleotide-binding protein</fullName>
    </submittedName>
</protein>
<dbReference type="InterPro" id="IPR001310">
    <property type="entry name" value="Histidine_triad_HIT"/>
</dbReference>
<dbReference type="InterPro" id="IPR019808">
    <property type="entry name" value="Histidine_triad_CS"/>
</dbReference>
<evidence type="ECO:0000259" key="4">
    <source>
        <dbReference type="PROSITE" id="PS51084"/>
    </source>
</evidence>
<dbReference type="Pfam" id="PF01230">
    <property type="entry name" value="HIT"/>
    <property type="match status" value="1"/>
</dbReference>
<evidence type="ECO:0000313" key="6">
    <source>
        <dbReference type="Proteomes" id="UP000286678"/>
    </source>
</evidence>
<dbReference type="OrthoDB" id="9784774at2"/>
<feature type="active site" description="Tele-AMP-histidine intermediate" evidence="1">
    <location>
        <position position="101"/>
    </location>
</feature>
<dbReference type="PRINTS" id="PR00332">
    <property type="entry name" value="HISTRIAD"/>
</dbReference>
<keyword evidence="6" id="KW-1185">Reference proteome</keyword>
<dbReference type="InterPro" id="IPR036265">
    <property type="entry name" value="HIT-like_sf"/>
</dbReference>
<dbReference type="GO" id="GO:0003824">
    <property type="term" value="F:catalytic activity"/>
    <property type="evidence" value="ECO:0007669"/>
    <property type="project" value="InterPro"/>
</dbReference>
<dbReference type="RefSeq" id="WP_126832368.1">
    <property type="nucleotide sequence ID" value="NZ_PIPT01000001.1"/>
</dbReference>
<evidence type="ECO:0000313" key="5">
    <source>
        <dbReference type="EMBL" id="RUO50747.1"/>
    </source>
</evidence>
<dbReference type="PROSITE" id="PS00892">
    <property type="entry name" value="HIT_1"/>
    <property type="match status" value="1"/>
</dbReference>
<evidence type="ECO:0000256" key="3">
    <source>
        <dbReference type="PROSITE-ProRule" id="PRU00464"/>
    </source>
</evidence>
<proteinExistence type="predicted"/>
<dbReference type="Gene3D" id="3.30.428.10">
    <property type="entry name" value="HIT-like"/>
    <property type="match status" value="1"/>
</dbReference>
<feature type="domain" description="HIT" evidence="4">
    <location>
        <begin position="6"/>
        <end position="115"/>
    </location>
</feature>
<accession>A0A432XPV9</accession>
<dbReference type="EMBL" id="PIPT01000001">
    <property type="protein sequence ID" value="RUO50747.1"/>
    <property type="molecule type" value="Genomic_DNA"/>
</dbReference>
<reference evidence="6" key="1">
    <citation type="journal article" date="2018" name="Front. Microbiol.">
        <title>Genome-Based Analysis Reveals the Taxonomy and Diversity of the Family Idiomarinaceae.</title>
        <authorList>
            <person name="Liu Y."/>
            <person name="Lai Q."/>
            <person name="Shao Z."/>
        </authorList>
    </citation>
    <scope>NUCLEOTIDE SEQUENCE [LARGE SCALE GENOMIC DNA]</scope>
    <source>
        <strain evidence="6">SW15</strain>
    </source>
</reference>
<dbReference type="Proteomes" id="UP000286678">
    <property type="component" value="Unassembled WGS sequence"/>
</dbReference>
<dbReference type="SUPFAM" id="SSF54197">
    <property type="entry name" value="HIT-like"/>
    <property type="match status" value="1"/>
</dbReference>
<evidence type="ECO:0000256" key="2">
    <source>
        <dbReference type="PIRSR" id="PIRSR601310-3"/>
    </source>
</evidence>